<feature type="domain" description="S100/CaBP-9k-type calcium binding subdomain" evidence="2">
    <location>
        <begin position="4"/>
        <end position="46"/>
    </location>
</feature>
<feature type="compositionally biased region" description="Polar residues" evidence="1">
    <location>
        <begin position="265"/>
        <end position="279"/>
    </location>
</feature>
<feature type="compositionally biased region" description="Basic and acidic residues" evidence="1">
    <location>
        <begin position="225"/>
        <end position="264"/>
    </location>
</feature>
<dbReference type="GeneTree" id="ENSGT00940000162966"/>
<evidence type="ECO:0000256" key="1">
    <source>
        <dbReference type="SAM" id="MobiDB-lite"/>
    </source>
</evidence>
<dbReference type="FunCoup" id="G3T7T2">
    <property type="interactions" value="13"/>
</dbReference>
<dbReference type="InParanoid" id="G3T7T2"/>
<dbReference type="AlphaFoldDB" id="G3T7T2"/>
<reference evidence="3" key="2">
    <citation type="submission" date="2025-08" db="UniProtKB">
        <authorList>
            <consortium name="Ensembl"/>
        </authorList>
    </citation>
    <scope>IDENTIFICATION</scope>
    <source>
        <strain evidence="3">Isolate ISIS603380</strain>
    </source>
</reference>
<reference evidence="3 4" key="1">
    <citation type="submission" date="2009-06" db="EMBL/GenBank/DDBJ databases">
        <title>The Genome Sequence of Loxodonta africana (African elephant).</title>
        <authorList>
            <person name="Di Palma F."/>
            <person name="Heiman D."/>
            <person name="Young S."/>
            <person name="Johnson J."/>
            <person name="Lander E.S."/>
            <person name="Lindblad-Toh K."/>
        </authorList>
    </citation>
    <scope>NUCLEOTIDE SEQUENCE [LARGE SCALE GENOMIC DNA]</scope>
    <source>
        <strain evidence="3 4">Isolate ISIS603380</strain>
    </source>
</reference>
<dbReference type="CDD" id="cd00213">
    <property type="entry name" value="S-100"/>
    <property type="match status" value="1"/>
</dbReference>
<feature type="compositionally biased region" description="Basic and acidic residues" evidence="1">
    <location>
        <begin position="145"/>
        <end position="164"/>
    </location>
</feature>
<dbReference type="eggNOG" id="ENOG502RU01">
    <property type="taxonomic scope" value="Eukaryota"/>
</dbReference>
<dbReference type="SUPFAM" id="SSF47473">
    <property type="entry name" value="EF-hand"/>
    <property type="match status" value="1"/>
</dbReference>
<organism evidence="3 4">
    <name type="scientific">Loxodonta africana</name>
    <name type="common">African elephant</name>
    <dbReference type="NCBI Taxonomy" id="9785"/>
    <lineage>
        <taxon>Eukaryota</taxon>
        <taxon>Metazoa</taxon>
        <taxon>Chordata</taxon>
        <taxon>Craniata</taxon>
        <taxon>Vertebrata</taxon>
        <taxon>Euteleostomi</taxon>
        <taxon>Mammalia</taxon>
        <taxon>Eutheria</taxon>
        <taxon>Afrotheria</taxon>
        <taxon>Proboscidea</taxon>
        <taxon>Elephantidae</taxon>
        <taxon>Loxodonta</taxon>
    </lineage>
</organism>
<sequence length="652" mass="71042">MPRLLRSVLCVIETFHKYAREDGDGVTLTHRELKQLLQGEFGDILQPHVMHAVEKNVNLLDIGSDGTIRFDQFVLATCNLLNHCYLDIQSLNSEPRQAPKPEKENPGDVDPQATSRSGQLTEETPPTQDKVVLPSGMAPSSQLNPEEREPVEHNRVDPQEDSKTHNLPGEASEHNDSKNQHLEGDEQIQEVAQHVQTAGDNGAQLETNKEMVTSKQTSSPTEVEGQDKEIPREAEKPAGEQSHTKARDQLGEQEEKGIKEHSKTQEPSLQAENESSSEQADLPEKAAEGKQSPTQKLTDPEDEGRISETQEPGKDASRTPPETKITAEPGDDGRISETQELRAQEQETKDMPVQGDGKNISETHYVTTERKLGRGPETHGTTWQKGSKRKTQTPALEVQTQEGMYQELQGPSKERDTAKGTETQDLGSEGTDQSHTEIEGAAALGDVRYIEKGREALVGSKNAPVAEGTAGARERTQESAPLESQSVGKKRRITKTQDKSTKEDDSYQGEDPVPPTTQNDEGFFKTPNSLAPEEGDSSLETGDLPAQRDSQSQVDPPGESVQGGCNNDPDAQKQAGSGEKYRAQEAVVLAVRQLTDEQEQFLRGEHKSWGSGTKGPDPDVEVNGLPEAQQSTAGGDNGKSVKAEIPGALDAD</sequence>
<feature type="compositionally biased region" description="Polar residues" evidence="1">
    <location>
        <begin position="392"/>
        <end position="403"/>
    </location>
</feature>
<feature type="compositionally biased region" description="Basic and acidic residues" evidence="1">
    <location>
        <begin position="171"/>
        <end position="184"/>
    </location>
</feature>
<reference evidence="3" key="3">
    <citation type="submission" date="2025-09" db="UniProtKB">
        <authorList>
            <consortium name="Ensembl"/>
        </authorList>
    </citation>
    <scope>IDENTIFICATION</scope>
    <source>
        <strain evidence="3">Isolate ISIS603380</strain>
    </source>
</reference>
<protein>
    <recommendedName>
        <fullName evidence="2">S100/CaBP-9k-type calcium binding subdomain domain-containing protein</fullName>
    </recommendedName>
</protein>
<proteinExistence type="predicted"/>
<feature type="compositionally biased region" description="Polar residues" evidence="1">
    <location>
        <begin position="420"/>
        <end position="431"/>
    </location>
</feature>
<feature type="compositionally biased region" description="Polar residues" evidence="1">
    <location>
        <begin position="112"/>
        <end position="127"/>
    </location>
</feature>
<evidence type="ECO:0000313" key="3">
    <source>
        <dbReference type="Ensembl" id="ENSLAFP00000009684.2"/>
    </source>
</evidence>
<dbReference type="Proteomes" id="UP000007646">
    <property type="component" value="Unassembled WGS sequence"/>
</dbReference>
<dbReference type="Ensembl" id="ENSLAFT00000011587.2">
    <property type="protein sequence ID" value="ENSLAFP00000009684.2"/>
    <property type="gene ID" value="ENSLAFG00000011588.2"/>
</dbReference>
<feature type="compositionally biased region" description="Polar residues" evidence="1">
    <location>
        <begin position="194"/>
        <end position="221"/>
    </location>
</feature>
<dbReference type="SMART" id="SM01394">
    <property type="entry name" value="S_100"/>
    <property type="match status" value="1"/>
</dbReference>
<feature type="compositionally biased region" description="Basic and acidic residues" evidence="1">
    <location>
        <begin position="495"/>
        <end position="505"/>
    </location>
</feature>
<keyword evidence="4" id="KW-1185">Reference proteome</keyword>
<dbReference type="InterPro" id="IPR042937">
    <property type="entry name" value="TCHHL1"/>
</dbReference>
<dbReference type="PANTHER" id="PTHR47612">
    <property type="entry name" value="TRICHOHYALIN-LIKE PROTEIN 1"/>
    <property type="match status" value="1"/>
</dbReference>
<dbReference type="InterPro" id="IPR013787">
    <property type="entry name" value="S100_Ca-bd_sub"/>
</dbReference>
<evidence type="ECO:0000259" key="2">
    <source>
        <dbReference type="SMART" id="SM01394"/>
    </source>
</evidence>
<dbReference type="InterPro" id="IPR034325">
    <property type="entry name" value="S-100_dom"/>
</dbReference>
<feature type="compositionally biased region" description="Basic and acidic residues" evidence="1">
    <location>
        <begin position="331"/>
        <end position="350"/>
    </location>
</feature>
<feature type="compositionally biased region" description="Basic and acidic residues" evidence="1">
    <location>
        <begin position="367"/>
        <end position="377"/>
    </location>
</feature>
<accession>G3T7T2</accession>
<dbReference type="STRING" id="9785.ENSLAFP00000009684"/>
<dbReference type="HOGENOM" id="CLU_017117_1_0_1"/>
<feature type="compositionally biased region" description="Basic and acidic residues" evidence="1">
    <location>
        <begin position="303"/>
        <end position="317"/>
    </location>
</feature>
<feature type="compositionally biased region" description="Basic and acidic residues" evidence="1">
    <location>
        <begin position="97"/>
        <end position="106"/>
    </location>
</feature>
<dbReference type="InterPro" id="IPR011992">
    <property type="entry name" value="EF-hand-dom_pair"/>
</dbReference>
<dbReference type="OMA" id="REAKTHN"/>
<dbReference type="Pfam" id="PF01023">
    <property type="entry name" value="S_100"/>
    <property type="match status" value="1"/>
</dbReference>
<feature type="compositionally biased region" description="Polar residues" evidence="1">
    <location>
        <begin position="478"/>
        <end position="487"/>
    </location>
</feature>
<name>G3T7T2_LOXAF</name>
<dbReference type="PANTHER" id="PTHR47612:SF1">
    <property type="entry name" value="TRICHOHYALIN-LIKE PROTEIN 1"/>
    <property type="match status" value="1"/>
</dbReference>
<evidence type="ECO:0000313" key="4">
    <source>
        <dbReference type="Proteomes" id="UP000007646"/>
    </source>
</evidence>
<dbReference type="GO" id="GO:0046914">
    <property type="term" value="F:transition metal ion binding"/>
    <property type="evidence" value="ECO:0007669"/>
    <property type="project" value="InterPro"/>
</dbReference>
<dbReference type="Gene3D" id="1.10.238.10">
    <property type="entry name" value="EF-hand"/>
    <property type="match status" value="1"/>
</dbReference>
<feature type="region of interest" description="Disordered" evidence="1">
    <location>
        <begin position="599"/>
        <end position="652"/>
    </location>
</feature>
<feature type="region of interest" description="Disordered" evidence="1">
    <location>
        <begin position="94"/>
        <end position="580"/>
    </location>
</feature>